<proteinExistence type="predicted"/>
<evidence type="ECO:0000313" key="1">
    <source>
        <dbReference type="EMBL" id="OCT12651.1"/>
    </source>
</evidence>
<dbReference type="OrthoDB" id="2642188at2"/>
<organism evidence="1 2">
    <name type="scientific">Paenibacillus pectinilyticus</name>
    <dbReference type="NCBI Taxonomy" id="512399"/>
    <lineage>
        <taxon>Bacteria</taxon>
        <taxon>Bacillati</taxon>
        <taxon>Bacillota</taxon>
        <taxon>Bacilli</taxon>
        <taxon>Bacillales</taxon>
        <taxon>Paenibacillaceae</taxon>
        <taxon>Paenibacillus</taxon>
    </lineage>
</organism>
<dbReference type="RefSeq" id="WP_065857151.1">
    <property type="nucleotide sequence ID" value="NZ_LYPC01000027.1"/>
</dbReference>
<sequence length="78" mass="9320">MRPSNVDISRLPKFTSLDETVEYFNRFGKMTFWGWENAKPPYAVHTFKRKNGVEYFIDIQEDGQVSVIERRLNDNKDF</sequence>
<dbReference type="Proteomes" id="UP000093309">
    <property type="component" value="Unassembled WGS sequence"/>
</dbReference>
<evidence type="ECO:0000313" key="2">
    <source>
        <dbReference type="Proteomes" id="UP000093309"/>
    </source>
</evidence>
<name>A0A1C0ZX11_9BACL</name>
<accession>A0A1C0ZX11</accession>
<protein>
    <submittedName>
        <fullName evidence="1">Uncharacterized protein</fullName>
    </submittedName>
</protein>
<dbReference type="AlphaFoldDB" id="A0A1C0ZX11"/>
<gene>
    <name evidence="1" type="ORF">A8709_33105</name>
</gene>
<comment type="caution">
    <text evidence="1">The sequence shown here is derived from an EMBL/GenBank/DDBJ whole genome shotgun (WGS) entry which is preliminary data.</text>
</comment>
<reference evidence="2" key="1">
    <citation type="submission" date="2016-05" db="EMBL/GenBank/DDBJ databases">
        <title>Paenibacillus oryzae. sp. nov., isolated from the rice root.</title>
        <authorList>
            <person name="Zhang J."/>
            <person name="Zhang X."/>
        </authorList>
    </citation>
    <scope>NUCLEOTIDE SEQUENCE [LARGE SCALE GENOMIC DNA]</scope>
    <source>
        <strain evidence="2">KCTC13222</strain>
    </source>
</reference>
<dbReference type="EMBL" id="LYPC01000027">
    <property type="protein sequence ID" value="OCT12651.1"/>
    <property type="molecule type" value="Genomic_DNA"/>
</dbReference>
<keyword evidence="2" id="KW-1185">Reference proteome</keyword>
<dbReference type="STRING" id="512399.A8709_33105"/>